<dbReference type="SUPFAM" id="SSF48452">
    <property type="entry name" value="TPR-like"/>
    <property type="match status" value="1"/>
</dbReference>
<protein>
    <recommendedName>
        <fullName evidence="3">Tetratricopeptide repeat protein</fullName>
    </recommendedName>
</protein>
<organism evidence="1 2">
    <name type="scientific">Kistimonas scapharcae</name>
    <dbReference type="NCBI Taxonomy" id="1036133"/>
    <lineage>
        <taxon>Bacteria</taxon>
        <taxon>Pseudomonadati</taxon>
        <taxon>Pseudomonadota</taxon>
        <taxon>Gammaproteobacteria</taxon>
        <taxon>Oceanospirillales</taxon>
        <taxon>Endozoicomonadaceae</taxon>
        <taxon>Kistimonas</taxon>
    </lineage>
</organism>
<comment type="caution">
    <text evidence="1">The sequence shown here is derived from an EMBL/GenBank/DDBJ whole genome shotgun (WGS) entry which is preliminary data.</text>
</comment>
<keyword evidence="2" id="KW-1185">Reference proteome</keyword>
<dbReference type="Gene3D" id="1.25.40.10">
    <property type="entry name" value="Tetratricopeptide repeat domain"/>
    <property type="match status" value="1"/>
</dbReference>
<accession>A0ABP8VBY6</accession>
<proteinExistence type="predicted"/>
<evidence type="ECO:0000313" key="2">
    <source>
        <dbReference type="Proteomes" id="UP001500604"/>
    </source>
</evidence>
<dbReference type="EMBL" id="BAABFL010000480">
    <property type="protein sequence ID" value="GAA4652750.1"/>
    <property type="molecule type" value="Genomic_DNA"/>
</dbReference>
<dbReference type="RefSeq" id="WP_345199380.1">
    <property type="nucleotide sequence ID" value="NZ_BAABFL010000480.1"/>
</dbReference>
<sequence>MAEGLGREAIGFIDRVLAEERDADMLQLKGRILRWQGRLEDAAACFAQAVEAGMPIDVMVEDRMELAFLQRDFIRLTDLAHGISGLAYQPPRLARALRHWRKKGDRLSAGMPAAE</sequence>
<dbReference type="Proteomes" id="UP001500604">
    <property type="component" value="Unassembled WGS sequence"/>
</dbReference>
<reference evidence="2" key="1">
    <citation type="journal article" date="2019" name="Int. J. Syst. Evol. Microbiol.">
        <title>The Global Catalogue of Microorganisms (GCM) 10K type strain sequencing project: providing services to taxonomists for standard genome sequencing and annotation.</title>
        <authorList>
            <consortium name="The Broad Institute Genomics Platform"/>
            <consortium name="The Broad Institute Genome Sequencing Center for Infectious Disease"/>
            <person name="Wu L."/>
            <person name="Ma J."/>
        </authorList>
    </citation>
    <scope>NUCLEOTIDE SEQUENCE [LARGE SCALE GENOMIC DNA]</scope>
    <source>
        <strain evidence="2">JCM 17805</strain>
    </source>
</reference>
<name>A0ABP8VBY6_9GAMM</name>
<dbReference type="InterPro" id="IPR011990">
    <property type="entry name" value="TPR-like_helical_dom_sf"/>
</dbReference>
<gene>
    <name evidence="1" type="ORF">GCM10023116_50340</name>
</gene>
<evidence type="ECO:0008006" key="3">
    <source>
        <dbReference type="Google" id="ProtNLM"/>
    </source>
</evidence>
<evidence type="ECO:0000313" key="1">
    <source>
        <dbReference type="EMBL" id="GAA4652750.1"/>
    </source>
</evidence>